<dbReference type="Pfam" id="PF12740">
    <property type="entry name" value="PETase"/>
    <property type="match status" value="1"/>
</dbReference>
<dbReference type="PANTHER" id="PTHR22946">
    <property type="entry name" value="DIENELACTONE HYDROLASE DOMAIN-CONTAINING PROTEIN-RELATED"/>
    <property type="match status" value="1"/>
</dbReference>
<keyword evidence="3" id="KW-0732">Signal</keyword>
<keyword evidence="6" id="KW-1185">Reference proteome</keyword>
<comment type="caution">
    <text evidence="5">The sequence shown here is derived from an EMBL/GenBank/DDBJ whole genome shotgun (WGS) entry which is preliminary data.</text>
</comment>
<evidence type="ECO:0000256" key="2">
    <source>
        <dbReference type="SAM" id="MobiDB-lite"/>
    </source>
</evidence>
<feature type="signal peptide" evidence="3">
    <location>
        <begin position="1"/>
        <end position="41"/>
    </location>
</feature>
<dbReference type="SUPFAM" id="SSF53474">
    <property type="entry name" value="alpha/beta-Hydrolases"/>
    <property type="match status" value="1"/>
</dbReference>
<dbReference type="Gene3D" id="3.40.50.1820">
    <property type="entry name" value="alpha/beta hydrolase"/>
    <property type="match status" value="1"/>
</dbReference>
<dbReference type="InterPro" id="IPR041127">
    <property type="entry name" value="PET_hydrolase/cutinase-like"/>
</dbReference>
<proteinExistence type="predicted"/>
<reference evidence="5 6" key="1">
    <citation type="submission" date="2018-01" db="EMBL/GenBank/DDBJ databases">
        <title>Draft genome of the type strain Pseudomonas oceani DSM 100277 isolated from the deep water in Okinawa trough, northwestern Pacific Ocean.</title>
        <authorList>
            <person name="Gomila M."/>
            <person name="Mulet M."/>
            <person name="Garcia-Valdes E."/>
            <person name="Lalucat J."/>
        </authorList>
    </citation>
    <scope>NUCLEOTIDE SEQUENCE [LARGE SCALE GENOMIC DNA]</scope>
    <source>
        <strain evidence="5 6">DSM 100277</strain>
    </source>
</reference>
<feature type="region of interest" description="Disordered" evidence="2">
    <location>
        <begin position="44"/>
        <end position="63"/>
    </location>
</feature>
<dbReference type="SMR" id="A0A2P4EZR0"/>
<evidence type="ECO:0000313" key="5">
    <source>
        <dbReference type="EMBL" id="POB06234.1"/>
    </source>
</evidence>
<accession>A0A2P4EZR0</accession>
<protein>
    <submittedName>
        <fullName evidence="5">Alpha/beta hydrolase</fullName>
    </submittedName>
</protein>
<dbReference type="OrthoDB" id="1466228at2"/>
<gene>
    <name evidence="5" type="ORF">C1949_00355</name>
</gene>
<dbReference type="InterPro" id="IPR029058">
    <property type="entry name" value="AB_hydrolase_fold"/>
</dbReference>
<dbReference type="EMBL" id="PPSK01000001">
    <property type="protein sequence ID" value="POB06234.1"/>
    <property type="molecule type" value="Genomic_DNA"/>
</dbReference>
<evidence type="ECO:0000313" key="6">
    <source>
        <dbReference type="Proteomes" id="UP000243451"/>
    </source>
</evidence>
<dbReference type="AlphaFoldDB" id="A0A2P4EZR0"/>
<feature type="domain" description="PET hydrolase/cutinase-like" evidence="4">
    <location>
        <begin position="55"/>
        <end position="318"/>
    </location>
</feature>
<evidence type="ECO:0000256" key="1">
    <source>
        <dbReference type="ARBA" id="ARBA00022801"/>
    </source>
</evidence>
<organism evidence="5 6">
    <name type="scientific">Halopseudomonas oceani</name>
    <dbReference type="NCBI Taxonomy" id="1708783"/>
    <lineage>
        <taxon>Bacteria</taxon>
        <taxon>Pseudomonadati</taxon>
        <taxon>Pseudomonadota</taxon>
        <taxon>Gammaproteobacteria</taxon>
        <taxon>Pseudomonadales</taxon>
        <taxon>Pseudomonadaceae</taxon>
        <taxon>Halopseudomonas</taxon>
    </lineage>
</organism>
<keyword evidence="1 5" id="KW-0378">Hydrolase</keyword>
<evidence type="ECO:0000259" key="4">
    <source>
        <dbReference type="Pfam" id="PF12740"/>
    </source>
</evidence>
<dbReference type="GO" id="GO:0052689">
    <property type="term" value="F:carboxylic ester hydrolase activity"/>
    <property type="evidence" value="ECO:0007669"/>
    <property type="project" value="UniProtKB-ARBA"/>
</dbReference>
<name>A0A2P4EZR0_9GAMM</name>
<evidence type="ECO:0000256" key="3">
    <source>
        <dbReference type="SAM" id="SignalP"/>
    </source>
</evidence>
<dbReference type="PANTHER" id="PTHR22946:SF9">
    <property type="entry name" value="POLYKETIDE TRANSFERASE AF380"/>
    <property type="match status" value="1"/>
</dbReference>
<sequence>MYPTTKTTHDSWRLHLMPFSKKGILAICGAGALLFSMSALANNPPPTDPGDGGGSSYQRGPDPSVSFLEADRGQYSVRSSRVSGLVSGFGGGTIYYPTGTTGTMAAVVVIPGFVSAESSIDWWGPKLASYGFVVMTIDTNTGFDQPPSRARQINNALDYLISQNSRSTSPVRGMIDTNRLGVVGWSMGGGGTLRVASEGRIKAAIPLAPWDTSSYYASRAQAPTLIFACQADVIAPVFQHASPFYNSLPSNIDKAFVEINGGSHFCANGGSIYNDVLGRLGVSWMKLHLDEDNRYKQFLCGPNHTSDFQISGYRGNCPY</sequence>
<dbReference type="Proteomes" id="UP000243451">
    <property type="component" value="Unassembled WGS sequence"/>
</dbReference>
<dbReference type="InterPro" id="IPR050261">
    <property type="entry name" value="FrsA_esterase"/>
</dbReference>
<feature type="chain" id="PRO_5015177627" evidence="3">
    <location>
        <begin position="42"/>
        <end position="319"/>
    </location>
</feature>